<dbReference type="Proteomes" id="UP001219518">
    <property type="component" value="Unassembled WGS sequence"/>
</dbReference>
<evidence type="ECO:0000313" key="3">
    <source>
        <dbReference type="Proteomes" id="UP001219518"/>
    </source>
</evidence>
<feature type="region of interest" description="Disordered" evidence="1">
    <location>
        <begin position="1"/>
        <end position="27"/>
    </location>
</feature>
<dbReference type="AlphaFoldDB" id="A0AAE1HEP6"/>
<evidence type="ECO:0000313" key="2">
    <source>
        <dbReference type="EMBL" id="KAK3919960.1"/>
    </source>
</evidence>
<accession>A0AAE1HEP6</accession>
<evidence type="ECO:0000256" key="1">
    <source>
        <dbReference type="SAM" id="MobiDB-lite"/>
    </source>
</evidence>
<sequence length="228" mass="25608">MGTALRNAVQNSKKTGKTLGGRGEGTQKETTIKRLQGYYHHSPVSNVPDIGKMRRAIMATSTNKKPNHSYCPTGKDSWCFFNKRKASKAKDKGNHDSMPIKLNETSFKVLLPLYKRLSSDELLSRCAKCANVCLHSCIWKKCPKQIFVCKPRLEYGITKGVGEFNMGCVALESLQDKHISKISLELAKRRDKKRIAQSSRQEESAAKQQRLQRKHGKKSKDSDIAGLV</sequence>
<proteinExistence type="predicted"/>
<feature type="compositionally biased region" description="Basic and acidic residues" evidence="1">
    <location>
        <begin position="219"/>
        <end position="228"/>
    </location>
</feature>
<comment type="caution">
    <text evidence="2">The sequence shown here is derived from an EMBL/GenBank/DDBJ whole genome shotgun (WGS) entry which is preliminary data.</text>
</comment>
<dbReference type="EMBL" id="JAHWGI010000985">
    <property type="protein sequence ID" value="KAK3919960.1"/>
    <property type="molecule type" value="Genomic_DNA"/>
</dbReference>
<gene>
    <name evidence="2" type="ORF">KUF71_009247</name>
</gene>
<organism evidence="2 3">
    <name type="scientific">Frankliniella fusca</name>
    <dbReference type="NCBI Taxonomy" id="407009"/>
    <lineage>
        <taxon>Eukaryota</taxon>
        <taxon>Metazoa</taxon>
        <taxon>Ecdysozoa</taxon>
        <taxon>Arthropoda</taxon>
        <taxon>Hexapoda</taxon>
        <taxon>Insecta</taxon>
        <taxon>Pterygota</taxon>
        <taxon>Neoptera</taxon>
        <taxon>Paraneoptera</taxon>
        <taxon>Thysanoptera</taxon>
        <taxon>Terebrantia</taxon>
        <taxon>Thripoidea</taxon>
        <taxon>Thripidae</taxon>
        <taxon>Frankliniella</taxon>
    </lineage>
</organism>
<keyword evidence="3" id="KW-1185">Reference proteome</keyword>
<protein>
    <submittedName>
        <fullName evidence="2">Nucleolar protein 9</fullName>
    </submittedName>
</protein>
<feature type="region of interest" description="Disordered" evidence="1">
    <location>
        <begin position="191"/>
        <end position="228"/>
    </location>
</feature>
<reference evidence="2" key="2">
    <citation type="journal article" date="2023" name="BMC Genomics">
        <title>Pest status, molecular evolution, and epigenetic factors derived from the genome assembly of Frankliniella fusca, a thysanopteran phytovirus vector.</title>
        <authorList>
            <person name="Catto M.A."/>
            <person name="Labadie P.E."/>
            <person name="Jacobson A.L."/>
            <person name="Kennedy G.G."/>
            <person name="Srinivasan R."/>
            <person name="Hunt B.G."/>
        </authorList>
    </citation>
    <scope>NUCLEOTIDE SEQUENCE</scope>
    <source>
        <strain evidence="2">PL_HMW_Pooled</strain>
    </source>
</reference>
<reference evidence="2" key="1">
    <citation type="submission" date="2021-07" db="EMBL/GenBank/DDBJ databases">
        <authorList>
            <person name="Catto M.A."/>
            <person name="Jacobson A."/>
            <person name="Kennedy G."/>
            <person name="Labadie P."/>
            <person name="Hunt B.G."/>
            <person name="Srinivasan R."/>
        </authorList>
    </citation>
    <scope>NUCLEOTIDE SEQUENCE</scope>
    <source>
        <strain evidence="2">PL_HMW_Pooled</strain>
        <tissue evidence="2">Head</tissue>
    </source>
</reference>
<name>A0AAE1HEP6_9NEOP</name>